<dbReference type="Proteomes" id="UP000663829">
    <property type="component" value="Unassembled WGS sequence"/>
</dbReference>
<accession>A0A813RYP5</accession>
<dbReference type="AlphaFoldDB" id="A0A813RYP5"/>
<dbReference type="Pfam" id="PF17662">
    <property type="entry name" value="DUF5524"/>
    <property type="match status" value="1"/>
</dbReference>
<dbReference type="PANTHER" id="PTHR31097">
    <property type="entry name" value="SI:DKEY-276J7.1"/>
    <property type="match status" value="1"/>
</dbReference>
<evidence type="ECO:0000313" key="2">
    <source>
        <dbReference type="EMBL" id="CAF0788728.1"/>
    </source>
</evidence>
<evidence type="ECO:0000313" key="4">
    <source>
        <dbReference type="Proteomes" id="UP000663829"/>
    </source>
</evidence>
<comment type="caution">
    <text evidence="2">The sequence shown here is derived from an EMBL/GenBank/DDBJ whole genome shotgun (WGS) entry which is preliminary data.</text>
</comment>
<protein>
    <submittedName>
        <fullName evidence="2">Uncharacterized protein</fullName>
    </submittedName>
</protein>
<keyword evidence="4" id="KW-1185">Reference proteome</keyword>
<evidence type="ECO:0000313" key="3">
    <source>
        <dbReference type="EMBL" id="CAF3572812.1"/>
    </source>
</evidence>
<sequence length="165" mass="19335">MIYSRRRLEDELWHIHAPLKKEKREIVTVPPPSQIPYLNGVMDNDFDINSPKSIYVEDTDPDYIHMPKLRSRLDLLVHRDPALKKSKEPVGYPTPDWWNAMCTPVTCVTVDKESKRSTGHMFDAPHYLDHKNYQKRQEENQKPYCADGNNKNKISHLGQLPSRKN</sequence>
<dbReference type="EMBL" id="CAJOBC010000333">
    <property type="protein sequence ID" value="CAF3572812.1"/>
    <property type="molecule type" value="Genomic_DNA"/>
</dbReference>
<reference evidence="2" key="1">
    <citation type="submission" date="2021-02" db="EMBL/GenBank/DDBJ databases">
        <authorList>
            <person name="Nowell W R."/>
        </authorList>
    </citation>
    <scope>NUCLEOTIDE SEQUENCE</scope>
</reference>
<proteinExistence type="predicted"/>
<feature type="compositionally biased region" description="Basic and acidic residues" evidence="1">
    <location>
        <begin position="126"/>
        <end position="141"/>
    </location>
</feature>
<gene>
    <name evidence="2" type="ORF">GPM918_LOCUS2882</name>
    <name evidence="3" type="ORF">SRO942_LOCUS2882</name>
</gene>
<dbReference type="EMBL" id="CAJNOQ010000333">
    <property type="protein sequence ID" value="CAF0788728.1"/>
    <property type="molecule type" value="Genomic_DNA"/>
</dbReference>
<dbReference type="PANTHER" id="PTHR31097:SF2">
    <property type="entry name" value="CHROMOSOME 7 OPEN READING FRAME 57"/>
    <property type="match status" value="1"/>
</dbReference>
<dbReference type="OrthoDB" id="10012494at2759"/>
<dbReference type="InterPro" id="IPR040247">
    <property type="entry name" value="DUF5524"/>
</dbReference>
<evidence type="ECO:0000256" key="1">
    <source>
        <dbReference type="SAM" id="MobiDB-lite"/>
    </source>
</evidence>
<name>A0A813RYP5_9BILA</name>
<feature type="region of interest" description="Disordered" evidence="1">
    <location>
        <begin position="118"/>
        <end position="165"/>
    </location>
</feature>
<dbReference type="Proteomes" id="UP000681722">
    <property type="component" value="Unassembled WGS sequence"/>
</dbReference>
<organism evidence="2 4">
    <name type="scientific">Didymodactylos carnosus</name>
    <dbReference type="NCBI Taxonomy" id="1234261"/>
    <lineage>
        <taxon>Eukaryota</taxon>
        <taxon>Metazoa</taxon>
        <taxon>Spiralia</taxon>
        <taxon>Gnathifera</taxon>
        <taxon>Rotifera</taxon>
        <taxon>Eurotatoria</taxon>
        <taxon>Bdelloidea</taxon>
        <taxon>Philodinida</taxon>
        <taxon>Philodinidae</taxon>
        <taxon>Didymodactylos</taxon>
    </lineage>
</organism>